<proteinExistence type="predicted"/>
<evidence type="ECO:0000313" key="2">
    <source>
        <dbReference type="Proteomes" id="UP000619033"/>
    </source>
</evidence>
<sequence length="56" mass="5845">MSNRVAKPASLAVTPSEVPGLAYFTEAGAAAPAEKSARKPAKPTAIDQMFAYYTAE</sequence>
<comment type="caution">
    <text evidence="1">The sequence shown here is derived from an EMBL/GenBank/DDBJ whole genome shotgun (WGS) entry which is preliminary data.</text>
</comment>
<gene>
    <name evidence="1" type="ORF">JI744_02200</name>
</gene>
<accession>A0A8J7MMI0</accession>
<evidence type="ECO:0000313" key="1">
    <source>
        <dbReference type="EMBL" id="MBL4926907.1"/>
    </source>
</evidence>
<dbReference type="Proteomes" id="UP000619033">
    <property type="component" value="Unassembled WGS sequence"/>
</dbReference>
<keyword evidence="2" id="KW-1185">Reference proteome</keyword>
<name>A0A8J7MMI0_9RHOB</name>
<protein>
    <submittedName>
        <fullName evidence="1">Uncharacterized protein</fullName>
    </submittedName>
</protein>
<organism evidence="1 2">
    <name type="scientific">Fuscibacter oryzae</name>
    <dbReference type="NCBI Taxonomy" id="2803939"/>
    <lineage>
        <taxon>Bacteria</taxon>
        <taxon>Pseudomonadati</taxon>
        <taxon>Pseudomonadota</taxon>
        <taxon>Alphaproteobacteria</taxon>
        <taxon>Rhodobacterales</taxon>
        <taxon>Paracoccaceae</taxon>
        <taxon>Fuscibacter</taxon>
    </lineage>
</organism>
<reference evidence="1" key="1">
    <citation type="submission" date="2021-01" db="EMBL/GenBank/DDBJ databases">
        <title>Genome seq and assembly of Tabrizicola sp. KVB23.</title>
        <authorList>
            <person name="Chhetri G."/>
        </authorList>
    </citation>
    <scope>NUCLEOTIDE SEQUENCE</scope>
    <source>
        <strain evidence="1">KVB23</strain>
    </source>
</reference>
<dbReference type="EMBL" id="JAESVP010000001">
    <property type="protein sequence ID" value="MBL4926907.1"/>
    <property type="molecule type" value="Genomic_DNA"/>
</dbReference>
<dbReference type="AlphaFoldDB" id="A0A8J7MMI0"/>
<dbReference type="RefSeq" id="WP_202657818.1">
    <property type="nucleotide sequence ID" value="NZ_JAESVP010000001.1"/>
</dbReference>